<name>A0AAV7VV00_PLEWA</name>
<sequence>MLLNTSKEKQGKLDRNRMINTSHRRKEDTTDVLERLSCLFFIPIFWPAEDSLIEMSPSSFCGVVRWSKKWVSSRDLQEAGDLQLSGCKQPPKPGSG</sequence>
<dbReference type="AlphaFoldDB" id="A0AAV7VV00"/>
<gene>
    <name evidence="2" type="ORF">NDU88_008169</name>
</gene>
<feature type="region of interest" description="Disordered" evidence="1">
    <location>
        <begin position="1"/>
        <end position="28"/>
    </location>
</feature>
<reference evidence="2" key="1">
    <citation type="journal article" date="2022" name="bioRxiv">
        <title>Sequencing and chromosome-scale assembly of the giantPleurodeles waltlgenome.</title>
        <authorList>
            <person name="Brown T."/>
            <person name="Elewa A."/>
            <person name="Iarovenko S."/>
            <person name="Subramanian E."/>
            <person name="Araus A.J."/>
            <person name="Petzold A."/>
            <person name="Susuki M."/>
            <person name="Suzuki K.-i.T."/>
            <person name="Hayashi T."/>
            <person name="Toyoda A."/>
            <person name="Oliveira C."/>
            <person name="Osipova E."/>
            <person name="Leigh N.D."/>
            <person name="Simon A."/>
            <person name="Yun M.H."/>
        </authorList>
    </citation>
    <scope>NUCLEOTIDE SEQUENCE</scope>
    <source>
        <strain evidence="2">20211129_DDA</strain>
        <tissue evidence="2">Liver</tissue>
    </source>
</reference>
<evidence type="ECO:0000313" key="3">
    <source>
        <dbReference type="Proteomes" id="UP001066276"/>
    </source>
</evidence>
<proteinExistence type="predicted"/>
<evidence type="ECO:0000313" key="2">
    <source>
        <dbReference type="EMBL" id="KAJ1204391.1"/>
    </source>
</evidence>
<organism evidence="2 3">
    <name type="scientific">Pleurodeles waltl</name>
    <name type="common">Iberian ribbed newt</name>
    <dbReference type="NCBI Taxonomy" id="8319"/>
    <lineage>
        <taxon>Eukaryota</taxon>
        <taxon>Metazoa</taxon>
        <taxon>Chordata</taxon>
        <taxon>Craniata</taxon>
        <taxon>Vertebrata</taxon>
        <taxon>Euteleostomi</taxon>
        <taxon>Amphibia</taxon>
        <taxon>Batrachia</taxon>
        <taxon>Caudata</taxon>
        <taxon>Salamandroidea</taxon>
        <taxon>Salamandridae</taxon>
        <taxon>Pleurodelinae</taxon>
        <taxon>Pleurodeles</taxon>
    </lineage>
</organism>
<protein>
    <submittedName>
        <fullName evidence="2">Uncharacterized protein</fullName>
    </submittedName>
</protein>
<dbReference type="Proteomes" id="UP001066276">
    <property type="component" value="Chromosome 2_1"/>
</dbReference>
<evidence type="ECO:0000256" key="1">
    <source>
        <dbReference type="SAM" id="MobiDB-lite"/>
    </source>
</evidence>
<feature type="compositionally biased region" description="Basic and acidic residues" evidence="1">
    <location>
        <begin position="1"/>
        <end position="17"/>
    </location>
</feature>
<comment type="caution">
    <text evidence="2">The sequence shown here is derived from an EMBL/GenBank/DDBJ whole genome shotgun (WGS) entry which is preliminary data.</text>
</comment>
<accession>A0AAV7VV00</accession>
<dbReference type="EMBL" id="JANPWB010000003">
    <property type="protein sequence ID" value="KAJ1204391.1"/>
    <property type="molecule type" value="Genomic_DNA"/>
</dbReference>
<keyword evidence="3" id="KW-1185">Reference proteome</keyword>